<dbReference type="Proteomes" id="UP000316714">
    <property type="component" value="Unassembled WGS sequence"/>
</dbReference>
<protein>
    <submittedName>
        <fullName evidence="2">Sulfotransferase domain protein</fullName>
    </submittedName>
</protein>
<dbReference type="Pfam" id="PF13469">
    <property type="entry name" value="Sulfotransfer_3"/>
    <property type="match status" value="1"/>
</dbReference>
<organism evidence="2 3">
    <name type="scientific">Posidoniimonas corsicana</name>
    <dbReference type="NCBI Taxonomy" id="1938618"/>
    <lineage>
        <taxon>Bacteria</taxon>
        <taxon>Pseudomonadati</taxon>
        <taxon>Planctomycetota</taxon>
        <taxon>Planctomycetia</taxon>
        <taxon>Pirellulales</taxon>
        <taxon>Lacipirellulaceae</taxon>
        <taxon>Posidoniimonas</taxon>
    </lineage>
</organism>
<dbReference type="InterPro" id="IPR026634">
    <property type="entry name" value="TPST-like"/>
</dbReference>
<dbReference type="PANTHER" id="PTHR12788">
    <property type="entry name" value="PROTEIN-TYROSINE SULFOTRANSFERASE 2"/>
    <property type="match status" value="1"/>
</dbReference>
<dbReference type="PANTHER" id="PTHR12788:SF10">
    <property type="entry name" value="PROTEIN-TYROSINE SULFOTRANSFERASE"/>
    <property type="match status" value="1"/>
</dbReference>
<accession>A0A5C5V5F0</accession>
<reference evidence="2 3" key="1">
    <citation type="submission" date="2019-02" db="EMBL/GenBank/DDBJ databases">
        <title>Deep-cultivation of Planctomycetes and their phenomic and genomic characterization uncovers novel biology.</title>
        <authorList>
            <person name="Wiegand S."/>
            <person name="Jogler M."/>
            <person name="Boedeker C."/>
            <person name="Pinto D."/>
            <person name="Vollmers J."/>
            <person name="Rivas-Marin E."/>
            <person name="Kohn T."/>
            <person name="Peeters S.H."/>
            <person name="Heuer A."/>
            <person name="Rast P."/>
            <person name="Oberbeckmann S."/>
            <person name="Bunk B."/>
            <person name="Jeske O."/>
            <person name="Meyerdierks A."/>
            <person name="Storesund J.E."/>
            <person name="Kallscheuer N."/>
            <person name="Luecker S."/>
            <person name="Lage O.M."/>
            <person name="Pohl T."/>
            <person name="Merkel B.J."/>
            <person name="Hornburger P."/>
            <person name="Mueller R.-W."/>
            <person name="Bruemmer F."/>
            <person name="Labrenz M."/>
            <person name="Spormann A.M."/>
            <person name="Op Den Camp H."/>
            <person name="Overmann J."/>
            <person name="Amann R."/>
            <person name="Jetten M.S.M."/>
            <person name="Mascher T."/>
            <person name="Medema M.H."/>
            <person name="Devos D.P."/>
            <person name="Kaster A.-K."/>
            <person name="Ovreas L."/>
            <person name="Rohde M."/>
            <person name="Galperin M.Y."/>
            <person name="Jogler C."/>
        </authorList>
    </citation>
    <scope>NUCLEOTIDE SEQUENCE [LARGE SCALE GENOMIC DNA]</scope>
    <source>
        <strain evidence="2 3">KOR34</strain>
    </source>
</reference>
<dbReference type="GO" id="GO:0008476">
    <property type="term" value="F:protein-tyrosine sulfotransferase activity"/>
    <property type="evidence" value="ECO:0007669"/>
    <property type="project" value="InterPro"/>
</dbReference>
<gene>
    <name evidence="2" type="ORF">KOR34_36120</name>
</gene>
<evidence type="ECO:0000313" key="2">
    <source>
        <dbReference type="EMBL" id="TWT33778.1"/>
    </source>
</evidence>
<dbReference type="SUPFAM" id="SSF52540">
    <property type="entry name" value="P-loop containing nucleoside triphosphate hydrolases"/>
    <property type="match status" value="1"/>
</dbReference>
<dbReference type="AlphaFoldDB" id="A0A5C5V5F0"/>
<name>A0A5C5V5F0_9BACT</name>
<comment type="caution">
    <text evidence="2">The sequence shown here is derived from an EMBL/GenBank/DDBJ whole genome shotgun (WGS) entry which is preliminary data.</text>
</comment>
<proteinExistence type="predicted"/>
<dbReference type="EMBL" id="SIHJ01000002">
    <property type="protein sequence ID" value="TWT33778.1"/>
    <property type="molecule type" value="Genomic_DNA"/>
</dbReference>
<evidence type="ECO:0000256" key="1">
    <source>
        <dbReference type="ARBA" id="ARBA00022679"/>
    </source>
</evidence>
<keyword evidence="3" id="KW-1185">Reference proteome</keyword>
<keyword evidence="1 2" id="KW-0808">Transferase</keyword>
<evidence type="ECO:0000313" key="3">
    <source>
        <dbReference type="Proteomes" id="UP000316714"/>
    </source>
</evidence>
<sequence length="280" mass="32541">MRAELDASSKLAASSYPPAFIVGAMNRSGTNFLADIIQLLPGWELPALTEDYLLEHSDLLVEYVNRSDNRWKTRISAEQRSAAVSYLGRGLLEFIRQHCESKHTRLIMKTPRPWGIENFDLLFPSAKLIIIVRDGRDTVESASRSFTYAPPRHWMRQWRNGAKTLLEFMATHRGAAGKNWTFVRYEDLVEHPRRCIPQILAFLGVDDGEFDWTKFDMLPLRGSSTHRGSKRALHWEQVPKPAGFRPIDKWRAWSWWRKAQFKWIAGRELIDFGYATDYGW</sequence>
<dbReference type="Gene3D" id="3.40.50.300">
    <property type="entry name" value="P-loop containing nucleotide triphosphate hydrolases"/>
    <property type="match status" value="1"/>
</dbReference>
<dbReference type="InterPro" id="IPR027417">
    <property type="entry name" value="P-loop_NTPase"/>
</dbReference>